<organism evidence="1 2">
    <name type="scientific">Nonomuraea thailandensis</name>
    <dbReference type="NCBI Taxonomy" id="1188745"/>
    <lineage>
        <taxon>Bacteria</taxon>
        <taxon>Bacillati</taxon>
        <taxon>Actinomycetota</taxon>
        <taxon>Actinomycetes</taxon>
        <taxon>Streptosporangiales</taxon>
        <taxon>Streptosporangiaceae</taxon>
        <taxon>Nonomuraea</taxon>
    </lineage>
</organism>
<evidence type="ECO:0000313" key="1">
    <source>
        <dbReference type="EMBL" id="MCP2353949.1"/>
    </source>
</evidence>
<gene>
    <name evidence="1" type="ORF">HD597_000969</name>
</gene>
<reference evidence="1" key="1">
    <citation type="submission" date="2022-06" db="EMBL/GenBank/DDBJ databases">
        <title>Sequencing the genomes of 1000 actinobacteria strains.</title>
        <authorList>
            <person name="Klenk H.-P."/>
        </authorList>
    </citation>
    <scope>NUCLEOTIDE SEQUENCE</scope>
    <source>
        <strain evidence="1">DSM 46694</strain>
    </source>
</reference>
<protein>
    <submittedName>
        <fullName evidence="1">Uncharacterized protein</fullName>
    </submittedName>
</protein>
<dbReference type="Proteomes" id="UP001139648">
    <property type="component" value="Unassembled WGS sequence"/>
</dbReference>
<proteinExistence type="predicted"/>
<keyword evidence="2" id="KW-1185">Reference proteome</keyword>
<dbReference type="AlphaFoldDB" id="A0A9X2JZ87"/>
<name>A0A9X2JZ87_9ACTN</name>
<sequence length="33" mass="3753">MAEADTYARKVMNMRVWCGISHVVARNAGEERT</sequence>
<dbReference type="EMBL" id="JAMZEB010000002">
    <property type="protein sequence ID" value="MCP2353949.1"/>
    <property type="molecule type" value="Genomic_DNA"/>
</dbReference>
<accession>A0A9X2JZ87</accession>
<comment type="caution">
    <text evidence="1">The sequence shown here is derived from an EMBL/GenBank/DDBJ whole genome shotgun (WGS) entry which is preliminary data.</text>
</comment>
<evidence type="ECO:0000313" key="2">
    <source>
        <dbReference type="Proteomes" id="UP001139648"/>
    </source>
</evidence>